<accession>A0A833LYC2</accession>
<dbReference type="Pfam" id="PF03816">
    <property type="entry name" value="LytR_cpsA_psr"/>
    <property type="match status" value="1"/>
</dbReference>
<feature type="domain" description="LytR/CpsA/Psr regulator C-terminal" evidence="4">
    <location>
        <begin position="272"/>
        <end position="358"/>
    </location>
</feature>
<dbReference type="Gene3D" id="3.40.630.190">
    <property type="entry name" value="LCP protein"/>
    <property type="match status" value="1"/>
</dbReference>
<comment type="caution">
    <text evidence="5">The sequence shown here is derived from an EMBL/GenBank/DDBJ whole genome shotgun (WGS) entry which is preliminary data.</text>
</comment>
<protein>
    <submittedName>
        <fullName evidence="5">LytR family transcriptional regulator</fullName>
    </submittedName>
</protein>
<evidence type="ECO:0000259" key="4">
    <source>
        <dbReference type="Pfam" id="PF13399"/>
    </source>
</evidence>
<evidence type="ECO:0000259" key="3">
    <source>
        <dbReference type="Pfam" id="PF03816"/>
    </source>
</evidence>
<dbReference type="PANTHER" id="PTHR33392">
    <property type="entry name" value="POLYISOPRENYL-TEICHOIC ACID--PEPTIDOGLYCAN TEICHOIC ACID TRANSFERASE TAGU"/>
    <property type="match status" value="1"/>
</dbReference>
<dbReference type="Pfam" id="PF13399">
    <property type="entry name" value="LytR_C"/>
    <property type="match status" value="1"/>
</dbReference>
<gene>
    <name evidence="5" type="ORF">F9K24_04215</name>
</gene>
<dbReference type="Proteomes" id="UP000460298">
    <property type="component" value="Unassembled WGS sequence"/>
</dbReference>
<dbReference type="InterPro" id="IPR050922">
    <property type="entry name" value="LytR/CpsA/Psr_CW_biosynth"/>
</dbReference>
<evidence type="ECO:0000313" key="5">
    <source>
        <dbReference type="EMBL" id="KAB2934236.1"/>
    </source>
</evidence>
<comment type="similarity">
    <text evidence="1">Belongs to the LytR/CpsA/Psr (LCP) family.</text>
</comment>
<proteinExistence type="inferred from homology"/>
<evidence type="ECO:0000256" key="1">
    <source>
        <dbReference type="ARBA" id="ARBA00006068"/>
    </source>
</evidence>
<sequence length="366" mass="41630">MKRLLTFLIGLMLTACSFGGGDFTTSEDPIHIRLSLQDKNDKSLFLYGRLVIFPMERRALFFFVNTEARTETTADPLRKGFGVFGDPMKEITGKGHDHSITISPESLSRIIDLTEGVDFFVEDPVIFDKGKFQYPDGVQLFSGEQAKEFSLAKGKFEKGSEYLADIDRLFRAESVLMNVLWQLPGKMDQIDRPEQIKLMHSLLDTDLSEEKFRELLLLFGSDRPFDVSVMEAPLELGTAGFGEKVLLFKADRAEFLYNDYVKSLKTKVDGFPIQVLNGTDTSRLASRVKDLVHNRGVRVLNTDNYRSQDFAHSTAIEHSGDFRKARLLMELLGLAENRVFFRRRALDLHATVIMGKDFNMKSLLKE</sequence>
<dbReference type="PANTHER" id="PTHR33392:SF6">
    <property type="entry name" value="POLYISOPRENYL-TEICHOIC ACID--PEPTIDOGLYCAN TEICHOIC ACID TRANSFERASE TAGU"/>
    <property type="match status" value="1"/>
</dbReference>
<feature type="signal peptide" evidence="2">
    <location>
        <begin position="1"/>
        <end position="20"/>
    </location>
</feature>
<name>A0A833LYC2_9LEPT</name>
<dbReference type="PROSITE" id="PS51257">
    <property type="entry name" value="PROKAR_LIPOPROTEIN"/>
    <property type="match status" value="1"/>
</dbReference>
<dbReference type="Gene3D" id="3.30.70.2390">
    <property type="match status" value="1"/>
</dbReference>
<dbReference type="AlphaFoldDB" id="A0A833LYC2"/>
<dbReference type="EMBL" id="WBUI01000003">
    <property type="protein sequence ID" value="KAB2934236.1"/>
    <property type="molecule type" value="Genomic_DNA"/>
</dbReference>
<feature type="domain" description="Cell envelope-related transcriptional attenuator" evidence="3">
    <location>
        <begin position="88"/>
        <end position="181"/>
    </location>
</feature>
<evidence type="ECO:0000313" key="6">
    <source>
        <dbReference type="Proteomes" id="UP000460298"/>
    </source>
</evidence>
<feature type="chain" id="PRO_5033066199" evidence="2">
    <location>
        <begin position="21"/>
        <end position="366"/>
    </location>
</feature>
<reference evidence="5 6" key="1">
    <citation type="submission" date="2019-10" db="EMBL/GenBank/DDBJ databases">
        <title>Extracellular Electron Transfer in a Candidatus Methanoperedens spp. Enrichment Culture.</title>
        <authorList>
            <person name="Berger S."/>
            <person name="Rangel Shaw D."/>
            <person name="Berben T."/>
            <person name="In 'T Zandt M."/>
            <person name="Frank J."/>
            <person name="Reimann J."/>
            <person name="Jetten M.S.M."/>
            <person name="Welte C.U."/>
        </authorList>
    </citation>
    <scope>NUCLEOTIDE SEQUENCE [LARGE SCALE GENOMIC DNA]</scope>
    <source>
        <strain evidence="5">SB12</strain>
    </source>
</reference>
<dbReference type="InterPro" id="IPR027381">
    <property type="entry name" value="LytR/CpsA/Psr_C"/>
</dbReference>
<organism evidence="5 6">
    <name type="scientific">Leptonema illini</name>
    <dbReference type="NCBI Taxonomy" id="183"/>
    <lineage>
        <taxon>Bacteria</taxon>
        <taxon>Pseudomonadati</taxon>
        <taxon>Spirochaetota</taxon>
        <taxon>Spirochaetia</taxon>
        <taxon>Leptospirales</taxon>
        <taxon>Leptospiraceae</taxon>
        <taxon>Leptonema</taxon>
    </lineage>
</organism>
<dbReference type="InterPro" id="IPR004474">
    <property type="entry name" value="LytR_CpsA_psr"/>
</dbReference>
<evidence type="ECO:0000256" key="2">
    <source>
        <dbReference type="SAM" id="SignalP"/>
    </source>
</evidence>
<keyword evidence="2" id="KW-0732">Signal</keyword>